<keyword evidence="9" id="KW-1185">Reference proteome</keyword>
<dbReference type="InterPro" id="IPR019931">
    <property type="entry name" value="LPXTG_anchor"/>
</dbReference>
<evidence type="ECO:0000256" key="2">
    <source>
        <dbReference type="ARBA" id="ARBA00022512"/>
    </source>
</evidence>
<organism evidence="8 9">
    <name type="scientific">Staphylococcus americanisciuri</name>
    <dbReference type="NCBI Taxonomy" id="2973940"/>
    <lineage>
        <taxon>Bacteria</taxon>
        <taxon>Bacillati</taxon>
        <taxon>Bacillota</taxon>
        <taxon>Bacilli</taxon>
        <taxon>Bacillales</taxon>
        <taxon>Staphylococcaceae</taxon>
        <taxon>Staphylococcus</taxon>
    </lineage>
</organism>
<dbReference type="Pfam" id="PF18938">
    <property type="entry name" value="aRib"/>
    <property type="match status" value="3"/>
</dbReference>
<feature type="non-terminal residue" evidence="8">
    <location>
        <position position="1"/>
    </location>
</feature>
<keyword evidence="5" id="KW-0572">Peptidoglycan-anchor</keyword>
<dbReference type="PROSITE" id="PS50847">
    <property type="entry name" value="GRAM_POS_ANCHORING"/>
    <property type="match status" value="1"/>
</dbReference>
<comment type="subcellular location">
    <subcellularLocation>
        <location evidence="1">Secreted</location>
        <location evidence="1">Cell wall</location>
        <topology evidence="1">Peptidoglycan-anchor</topology>
    </subcellularLocation>
</comment>
<evidence type="ECO:0000256" key="3">
    <source>
        <dbReference type="ARBA" id="ARBA00022525"/>
    </source>
</evidence>
<comment type="caution">
    <text evidence="8">The sequence shown here is derived from an EMBL/GenBank/DDBJ whole genome shotgun (WGS) entry which is preliminary data.</text>
</comment>
<feature type="compositionally biased region" description="Basic and acidic residues" evidence="6">
    <location>
        <begin position="244"/>
        <end position="254"/>
    </location>
</feature>
<keyword evidence="2" id="KW-0134">Cell wall</keyword>
<reference evidence="8 9" key="1">
    <citation type="journal article" date="2023" name="Int. J. Syst. Evol. Microbiol.">
        <title>Streptococcus sciuri sp. nov., Staphylococcus marylandisciuri sp. nov. and Staphylococcus americanisciuri sp. nov., isolated from faeces of eastern grey squirrel (Sciurus carolinensis).</title>
        <authorList>
            <person name="Volokhov D.V."/>
            <person name="Zagorodnyaya T.A."/>
            <person name="Furtak V.A."/>
            <person name="Nattanmai G."/>
            <person name="Randall L."/>
            <person name="Jose S."/>
            <person name="Gao Y."/>
            <person name="Eisenberg T."/>
            <person name="Delmonte P."/>
            <person name="Blom J."/>
            <person name="Mitchell K.K."/>
        </authorList>
    </citation>
    <scope>NUCLEOTIDE SEQUENCE [LARGE SCALE GENOMIC DNA]</scope>
    <source>
        <strain evidence="8 9">GRT3</strain>
    </source>
</reference>
<sequence length="288" mass="31166">PIKTVVKDASALTEGEKAAVKAQVEKSENFPAGATVVVDKTGKATITVPDKEGVPGYTIEVPAFKTVIAVANPAKTYVKDPQNLTSTEKEEVKKKVKEKNPDLPEKTEITVGKDGTVTIKVLGQTTSVELIDTVVGVKVPDKTVVKDPQNLTPAEKEEVKKKVKEKNPDLPEKTEITVGKDGTVTIKVPGQDASIELTDTVVSVKLPGKIVDKNPESWTPEQPKQPDMTQPSDTIKDKKVKGMKQADKAMEKALPETGNTNNPFVVAFGFLALLVGARLTRRKHREED</sequence>
<proteinExistence type="predicted"/>
<evidence type="ECO:0000256" key="5">
    <source>
        <dbReference type="ARBA" id="ARBA00023088"/>
    </source>
</evidence>
<accession>A0ABT2F4C5</accession>
<dbReference type="InterPro" id="IPR044024">
    <property type="entry name" value="aRib"/>
</dbReference>
<keyword evidence="4" id="KW-0732">Signal</keyword>
<evidence type="ECO:0000259" key="7">
    <source>
        <dbReference type="PROSITE" id="PS50847"/>
    </source>
</evidence>
<evidence type="ECO:0000256" key="1">
    <source>
        <dbReference type="ARBA" id="ARBA00004168"/>
    </source>
</evidence>
<dbReference type="Pfam" id="PF00746">
    <property type="entry name" value="Gram_pos_anchor"/>
    <property type="match status" value="1"/>
</dbReference>
<feature type="region of interest" description="Disordered" evidence="6">
    <location>
        <begin position="212"/>
        <end position="259"/>
    </location>
</feature>
<name>A0ABT2F4C5_9STAP</name>
<feature type="compositionally biased region" description="Polar residues" evidence="6">
    <location>
        <begin position="216"/>
        <end position="233"/>
    </location>
</feature>
<dbReference type="Gene3D" id="3.10.20.890">
    <property type="match status" value="3"/>
</dbReference>
<keyword evidence="3" id="KW-0964">Secreted</keyword>
<evidence type="ECO:0000256" key="4">
    <source>
        <dbReference type="ARBA" id="ARBA00022729"/>
    </source>
</evidence>
<feature type="domain" description="Gram-positive cocci surface proteins LPxTG" evidence="7">
    <location>
        <begin position="254"/>
        <end position="288"/>
    </location>
</feature>
<dbReference type="Proteomes" id="UP001205609">
    <property type="component" value="Unassembled WGS sequence"/>
</dbReference>
<dbReference type="EMBL" id="JANUXY010000014">
    <property type="protein sequence ID" value="MCS4487308.1"/>
    <property type="molecule type" value="Genomic_DNA"/>
</dbReference>
<dbReference type="NCBIfam" id="TIGR01167">
    <property type="entry name" value="LPXTG_anchor"/>
    <property type="match status" value="1"/>
</dbReference>
<gene>
    <name evidence="8" type="ORF">NXS11_10595</name>
</gene>
<evidence type="ECO:0000256" key="6">
    <source>
        <dbReference type="SAM" id="MobiDB-lite"/>
    </source>
</evidence>
<evidence type="ECO:0000313" key="8">
    <source>
        <dbReference type="EMBL" id="MCS4487308.1"/>
    </source>
</evidence>
<dbReference type="RefSeq" id="WP_259201072.1">
    <property type="nucleotide sequence ID" value="NZ_JANUXY010000014.1"/>
</dbReference>
<protein>
    <submittedName>
        <fullName evidence="8">LPXTG cell wall anchor domain-containing protein</fullName>
    </submittedName>
</protein>
<evidence type="ECO:0000313" key="9">
    <source>
        <dbReference type="Proteomes" id="UP001205609"/>
    </source>
</evidence>